<organism evidence="9 10">
    <name type="scientific">Stygiobacter electus</name>
    <dbReference type="NCBI Taxonomy" id="3032292"/>
    <lineage>
        <taxon>Bacteria</taxon>
        <taxon>Pseudomonadati</taxon>
        <taxon>Ignavibacteriota</taxon>
        <taxon>Ignavibacteria</taxon>
        <taxon>Ignavibacteriales</taxon>
        <taxon>Melioribacteraceae</taxon>
        <taxon>Stygiobacter</taxon>
    </lineage>
</organism>
<dbReference type="Pfam" id="PF00698">
    <property type="entry name" value="Acyl_transf_1"/>
    <property type="match status" value="1"/>
</dbReference>
<accession>A0AAE3NWZ2</accession>
<dbReference type="GO" id="GO:0005829">
    <property type="term" value="C:cytosol"/>
    <property type="evidence" value="ECO:0007669"/>
    <property type="project" value="TreeGrafter"/>
</dbReference>
<keyword evidence="3 6" id="KW-0808">Transferase</keyword>
<evidence type="ECO:0000256" key="7">
    <source>
        <dbReference type="PIRSR" id="PIRSR000446-1"/>
    </source>
</evidence>
<dbReference type="InterPro" id="IPR016036">
    <property type="entry name" value="Malonyl_transacylase_ACP-bd"/>
</dbReference>
<reference evidence="9" key="1">
    <citation type="submission" date="2023-03" db="EMBL/GenBank/DDBJ databases">
        <title>Stygiobacter electus gen. nov., sp. nov., facultatively anaerobic thermotolerant bacterium of the class Ignavibacteria from a well of Yessentuki mineral water deposit.</title>
        <authorList>
            <person name="Podosokorskaya O.A."/>
            <person name="Elcheninov A.G."/>
            <person name="Petrova N.F."/>
            <person name="Zavarzina D.G."/>
            <person name="Kublanov I.V."/>
            <person name="Merkel A.Y."/>
        </authorList>
    </citation>
    <scope>NUCLEOTIDE SEQUENCE</scope>
    <source>
        <strain evidence="9">09-Me</strain>
    </source>
</reference>
<evidence type="ECO:0000256" key="3">
    <source>
        <dbReference type="ARBA" id="ARBA00022679"/>
    </source>
</evidence>
<dbReference type="PANTHER" id="PTHR42681:SF1">
    <property type="entry name" value="MALONYL-COA-ACYL CARRIER PROTEIN TRANSACYLASE, MITOCHONDRIAL"/>
    <property type="match status" value="1"/>
</dbReference>
<dbReference type="Gene3D" id="3.30.70.250">
    <property type="entry name" value="Malonyl-CoA ACP transacylase, ACP-binding"/>
    <property type="match status" value="1"/>
</dbReference>
<dbReference type="InterPro" id="IPR016035">
    <property type="entry name" value="Acyl_Trfase/lysoPLipase"/>
</dbReference>
<proteinExistence type="inferred from homology"/>
<evidence type="ECO:0000313" key="9">
    <source>
        <dbReference type="EMBL" id="MDF1612491.1"/>
    </source>
</evidence>
<dbReference type="GO" id="GO:0004314">
    <property type="term" value="F:[acyl-carrier-protein] S-malonyltransferase activity"/>
    <property type="evidence" value="ECO:0007669"/>
    <property type="project" value="UniProtKB-EC"/>
</dbReference>
<gene>
    <name evidence="9" type="primary">fabD</name>
    <name evidence="9" type="ORF">P0M35_10035</name>
</gene>
<feature type="domain" description="Malonyl-CoA:ACP transacylase (MAT)" evidence="8">
    <location>
        <begin position="7"/>
        <end position="303"/>
    </location>
</feature>
<keyword evidence="10" id="KW-1185">Reference proteome</keyword>
<dbReference type="SUPFAM" id="SSF55048">
    <property type="entry name" value="Probable ACP-binding domain of malonyl-CoA ACP transacylase"/>
    <property type="match status" value="1"/>
</dbReference>
<evidence type="ECO:0000259" key="8">
    <source>
        <dbReference type="SMART" id="SM00827"/>
    </source>
</evidence>
<dbReference type="EMBL" id="JARGDL010000014">
    <property type="protein sequence ID" value="MDF1612491.1"/>
    <property type="molecule type" value="Genomic_DNA"/>
</dbReference>
<comment type="catalytic activity">
    <reaction evidence="5 6">
        <text>holo-[ACP] + malonyl-CoA = malonyl-[ACP] + CoA</text>
        <dbReference type="Rhea" id="RHEA:41792"/>
        <dbReference type="Rhea" id="RHEA-COMP:9623"/>
        <dbReference type="Rhea" id="RHEA-COMP:9685"/>
        <dbReference type="ChEBI" id="CHEBI:57287"/>
        <dbReference type="ChEBI" id="CHEBI:57384"/>
        <dbReference type="ChEBI" id="CHEBI:64479"/>
        <dbReference type="ChEBI" id="CHEBI:78449"/>
        <dbReference type="EC" id="2.3.1.39"/>
    </reaction>
</comment>
<feature type="active site" evidence="7">
    <location>
        <position position="89"/>
    </location>
</feature>
<comment type="similarity">
    <text evidence="6">Belongs to the fabD family.</text>
</comment>
<dbReference type="GO" id="GO:0006633">
    <property type="term" value="P:fatty acid biosynthetic process"/>
    <property type="evidence" value="ECO:0007669"/>
    <property type="project" value="TreeGrafter"/>
</dbReference>
<sequence length="304" mass="33474">MGKRAFIFPGQGSQYIGMAKDLFENSVEAKEMILTAEETIGVKISHIMFNGPEESLKQTDITQPAIFLHSVILASIIRTLDFDMTAGHSLGEYSALVASKAIQFYDAVKLVRVRGEAMLQAGIEWKGTMAAVVGLEPDIVKEVCEVASKEGVVQCANFNSPGQIVISGSVEGVKTAMILAKEKGAKLVKELVVSGAFHSPLMESARERLKQELDKTNIYDAKYPVYANVTAKPVQSKDEIIKLLDQQLTKPVLWEETIQNMINDGVDEFYEIGPGKVLQGLVKRINPDVKVFGIDKYTDVEKYL</sequence>
<dbReference type="AlphaFoldDB" id="A0AAE3NWZ2"/>
<dbReference type="Proteomes" id="UP001221302">
    <property type="component" value="Unassembled WGS sequence"/>
</dbReference>
<keyword evidence="4 6" id="KW-0012">Acyltransferase</keyword>
<dbReference type="InterPro" id="IPR014043">
    <property type="entry name" value="Acyl_transferase_dom"/>
</dbReference>
<evidence type="ECO:0000256" key="2">
    <source>
        <dbReference type="ARBA" id="ARBA00018953"/>
    </source>
</evidence>
<dbReference type="InterPro" id="IPR050858">
    <property type="entry name" value="Mal-CoA-ACP_Trans/PKS_FabD"/>
</dbReference>
<dbReference type="FunFam" id="3.30.70.250:FF:000001">
    <property type="entry name" value="Malonyl CoA-acyl carrier protein transacylase"/>
    <property type="match status" value="1"/>
</dbReference>
<dbReference type="PANTHER" id="PTHR42681">
    <property type="entry name" value="MALONYL-COA-ACYL CARRIER PROTEIN TRANSACYLASE, MITOCHONDRIAL"/>
    <property type="match status" value="1"/>
</dbReference>
<protein>
    <recommendedName>
        <fullName evidence="2 6">Malonyl CoA-acyl carrier protein transacylase</fullName>
        <ecNumber evidence="1 6">2.3.1.39</ecNumber>
    </recommendedName>
</protein>
<comment type="caution">
    <text evidence="9">The sequence shown here is derived from an EMBL/GenBank/DDBJ whole genome shotgun (WGS) entry which is preliminary data.</text>
</comment>
<evidence type="ECO:0000256" key="1">
    <source>
        <dbReference type="ARBA" id="ARBA00013258"/>
    </source>
</evidence>
<evidence type="ECO:0000256" key="6">
    <source>
        <dbReference type="PIRNR" id="PIRNR000446"/>
    </source>
</evidence>
<dbReference type="InterPro" id="IPR001227">
    <property type="entry name" value="Ac_transferase_dom_sf"/>
</dbReference>
<dbReference type="InterPro" id="IPR024925">
    <property type="entry name" value="Malonyl_CoA-ACP_transAc"/>
</dbReference>
<name>A0AAE3NWZ2_9BACT</name>
<evidence type="ECO:0000256" key="5">
    <source>
        <dbReference type="ARBA" id="ARBA00048462"/>
    </source>
</evidence>
<evidence type="ECO:0000313" key="10">
    <source>
        <dbReference type="Proteomes" id="UP001221302"/>
    </source>
</evidence>
<evidence type="ECO:0000256" key="4">
    <source>
        <dbReference type="ARBA" id="ARBA00023315"/>
    </source>
</evidence>
<dbReference type="Gene3D" id="3.40.366.10">
    <property type="entry name" value="Malonyl-Coenzyme A Acyl Carrier Protein, domain 2"/>
    <property type="match status" value="1"/>
</dbReference>
<dbReference type="PIRSF" id="PIRSF000446">
    <property type="entry name" value="Mct"/>
    <property type="match status" value="1"/>
</dbReference>
<dbReference type="SUPFAM" id="SSF52151">
    <property type="entry name" value="FabD/lysophospholipase-like"/>
    <property type="match status" value="1"/>
</dbReference>
<dbReference type="EC" id="2.3.1.39" evidence="1 6"/>
<dbReference type="InterPro" id="IPR004410">
    <property type="entry name" value="Malonyl_CoA-ACP_transAc_FabD"/>
</dbReference>
<dbReference type="RefSeq" id="WP_321536262.1">
    <property type="nucleotide sequence ID" value="NZ_JARGDL010000014.1"/>
</dbReference>
<dbReference type="SMART" id="SM00827">
    <property type="entry name" value="PKS_AT"/>
    <property type="match status" value="1"/>
</dbReference>
<dbReference type="NCBIfam" id="TIGR00128">
    <property type="entry name" value="fabD"/>
    <property type="match status" value="1"/>
</dbReference>
<feature type="active site" evidence="7">
    <location>
        <position position="198"/>
    </location>
</feature>